<dbReference type="EMBL" id="KN838792">
    <property type="protein sequence ID" value="KIJ94456.1"/>
    <property type="molecule type" value="Genomic_DNA"/>
</dbReference>
<feature type="non-terminal residue" evidence="1">
    <location>
        <position position="1"/>
    </location>
</feature>
<gene>
    <name evidence="1" type="ORF">K443DRAFT_641629</name>
</gene>
<reference evidence="1 2" key="1">
    <citation type="submission" date="2014-04" db="EMBL/GenBank/DDBJ databases">
        <authorList>
            <consortium name="DOE Joint Genome Institute"/>
            <person name="Kuo A."/>
            <person name="Kohler A."/>
            <person name="Nagy L.G."/>
            <person name="Floudas D."/>
            <person name="Copeland A."/>
            <person name="Barry K.W."/>
            <person name="Cichocki N."/>
            <person name="Veneault-Fourrey C."/>
            <person name="LaButti K."/>
            <person name="Lindquist E.A."/>
            <person name="Lipzen A."/>
            <person name="Lundell T."/>
            <person name="Morin E."/>
            <person name="Murat C."/>
            <person name="Sun H."/>
            <person name="Tunlid A."/>
            <person name="Henrissat B."/>
            <person name="Grigoriev I.V."/>
            <person name="Hibbett D.S."/>
            <person name="Martin F."/>
            <person name="Nordberg H.P."/>
            <person name="Cantor M.N."/>
            <person name="Hua S.X."/>
        </authorList>
    </citation>
    <scope>NUCLEOTIDE SEQUENCE [LARGE SCALE GENOMIC DNA]</scope>
    <source>
        <strain evidence="1 2">LaAM-08-1</strain>
    </source>
</reference>
<proteinExistence type="predicted"/>
<feature type="non-terminal residue" evidence="1">
    <location>
        <position position="70"/>
    </location>
</feature>
<keyword evidence="2" id="KW-1185">Reference proteome</keyword>
<dbReference type="HOGENOM" id="CLU_2764757_0_0_1"/>
<protein>
    <submittedName>
        <fullName evidence="1">Unplaced genomic scaffold K443scaffold_257, whole genome shotgun sequence</fullName>
    </submittedName>
</protein>
<accession>A0A0C9X9W2</accession>
<sequence>GLYAATAFLSGLRADSVGLRIFRTQFFLLCNPSNFPLTFRCLSGHFWSDLSVRRTFPLENRWTISKPAAT</sequence>
<dbReference type="AlphaFoldDB" id="A0A0C9X9W2"/>
<reference evidence="2" key="2">
    <citation type="submission" date="2015-01" db="EMBL/GenBank/DDBJ databases">
        <title>Evolutionary Origins and Diversification of the Mycorrhizal Mutualists.</title>
        <authorList>
            <consortium name="DOE Joint Genome Institute"/>
            <consortium name="Mycorrhizal Genomics Consortium"/>
            <person name="Kohler A."/>
            <person name="Kuo A."/>
            <person name="Nagy L.G."/>
            <person name="Floudas D."/>
            <person name="Copeland A."/>
            <person name="Barry K.W."/>
            <person name="Cichocki N."/>
            <person name="Veneault-Fourrey C."/>
            <person name="LaButti K."/>
            <person name="Lindquist E.A."/>
            <person name="Lipzen A."/>
            <person name="Lundell T."/>
            <person name="Morin E."/>
            <person name="Murat C."/>
            <person name="Riley R."/>
            <person name="Ohm R."/>
            <person name="Sun H."/>
            <person name="Tunlid A."/>
            <person name="Henrissat B."/>
            <person name="Grigoriev I.V."/>
            <person name="Hibbett D.S."/>
            <person name="Martin F."/>
        </authorList>
    </citation>
    <scope>NUCLEOTIDE SEQUENCE [LARGE SCALE GENOMIC DNA]</scope>
    <source>
        <strain evidence="2">LaAM-08-1</strain>
    </source>
</reference>
<name>A0A0C9X9W2_9AGAR</name>
<dbReference type="Proteomes" id="UP000054477">
    <property type="component" value="Unassembled WGS sequence"/>
</dbReference>
<evidence type="ECO:0000313" key="2">
    <source>
        <dbReference type="Proteomes" id="UP000054477"/>
    </source>
</evidence>
<evidence type="ECO:0000313" key="1">
    <source>
        <dbReference type="EMBL" id="KIJ94456.1"/>
    </source>
</evidence>
<organism evidence="1 2">
    <name type="scientific">Laccaria amethystina LaAM-08-1</name>
    <dbReference type="NCBI Taxonomy" id="1095629"/>
    <lineage>
        <taxon>Eukaryota</taxon>
        <taxon>Fungi</taxon>
        <taxon>Dikarya</taxon>
        <taxon>Basidiomycota</taxon>
        <taxon>Agaricomycotina</taxon>
        <taxon>Agaricomycetes</taxon>
        <taxon>Agaricomycetidae</taxon>
        <taxon>Agaricales</taxon>
        <taxon>Agaricineae</taxon>
        <taxon>Hydnangiaceae</taxon>
        <taxon>Laccaria</taxon>
    </lineage>
</organism>